<reference evidence="2" key="1">
    <citation type="submission" date="2019-03" db="EMBL/GenBank/DDBJ databases">
        <title>Long read genome sequence of the mycoparasitic Pythium oligandrum ATCC 38472 isolated from sugarbeet rhizosphere.</title>
        <authorList>
            <person name="Gaulin E."/>
        </authorList>
    </citation>
    <scope>NUCLEOTIDE SEQUENCE</scope>
    <source>
        <strain evidence="2">ATCC 38472_TT</strain>
    </source>
</reference>
<evidence type="ECO:0000256" key="1">
    <source>
        <dbReference type="SAM" id="Phobius"/>
    </source>
</evidence>
<keyword evidence="1" id="KW-0812">Transmembrane</keyword>
<dbReference type="Proteomes" id="UP000794436">
    <property type="component" value="Unassembled WGS sequence"/>
</dbReference>
<dbReference type="AlphaFoldDB" id="A0A8K1CDY4"/>
<accession>A0A8K1CDY4</accession>
<dbReference type="EMBL" id="SPLM01000108">
    <property type="protein sequence ID" value="TMW60492.1"/>
    <property type="molecule type" value="Genomic_DNA"/>
</dbReference>
<name>A0A8K1CDY4_PYTOL</name>
<comment type="caution">
    <text evidence="2">The sequence shown here is derived from an EMBL/GenBank/DDBJ whole genome shotgun (WGS) entry which is preliminary data.</text>
</comment>
<evidence type="ECO:0000313" key="3">
    <source>
        <dbReference type="Proteomes" id="UP000794436"/>
    </source>
</evidence>
<feature type="transmembrane region" description="Helical" evidence="1">
    <location>
        <begin position="6"/>
        <end position="24"/>
    </location>
</feature>
<protein>
    <submittedName>
        <fullName evidence="2">Uncharacterized protein</fullName>
    </submittedName>
</protein>
<gene>
    <name evidence="2" type="ORF">Poli38472_000534</name>
</gene>
<keyword evidence="1" id="KW-1133">Transmembrane helix</keyword>
<keyword evidence="3" id="KW-1185">Reference proteome</keyword>
<organism evidence="2 3">
    <name type="scientific">Pythium oligandrum</name>
    <name type="common">Mycoparasitic fungus</name>
    <dbReference type="NCBI Taxonomy" id="41045"/>
    <lineage>
        <taxon>Eukaryota</taxon>
        <taxon>Sar</taxon>
        <taxon>Stramenopiles</taxon>
        <taxon>Oomycota</taxon>
        <taxon>Peronosporomycetes</taxon>
        <taxon>Pythiales</taxon>
        <taxon>Pythiaceae</taxon>
        <taxon>Pythium</taxon>
    </lineage>
</organism>
<keyword evidence="1" id="KW-0472">Membrane</keyword>
<evidence type="ECO:0000313" key="2">
    <source>
        <dbReference type="EMBL" id="TMW60492.1"/>
    </source>
</evidence>
<sequence length="156" mass="17520">MAIKLTRHVVVLMVAMVVAAYQMLKLEQQRTARGAMVDDQFDRAVHLLRKHLRGKRDDYKVLLTHPSDASTTSTALVVNRSPSIPRIEAELSVDPARVREMKAIKTQQPKTGSRPRQSKTPPVVVLRFHVYDTDTMASTVQILEQHGLIDGPSTQE</sequence>
<proteinExistence type="predicted"/>